<dbReference type="PANTHER" id="PTHR43080:SF2">
    <property type="entry name" value="CBS DOMAIN-CONTAINING PROTEIN"/>
    <property type="match status" value="1"/>
</dbReference>
<dbReference type="InterPro" id="IPR051257">
    <property type="entry name" value="Diverse_CBS-Domain"/>
</dbReference>
<sequence>MLTTRDLMTEDLIALRHDDSLLSAKRTMEEARIRHLPIIDGSGAFVGLVTHRDLLAASVSRLAEIDAQTQEDIYAGIPLGEVMRADVAMVTPDLPLRQAAEVLLTQKYGCLPVVEGGKLVGILTASDFIRLSLELMDALEASEKLECLTEND</sequence>
<accession>A0A4P6HNI6</accession>
<feature type="domain" description="CBS" evidence="3">
    <location>
        <begin position="83"/>
        <end position="138"/>
    </location>
</feature>
<dbReference type="AlphaFoldDB" id="A0A4P6HNI6"/>
<dbReference type="OrthoDB" id="5453522at2"/>
<name>A0A4P6HNI6_9BACT</name>
<dbReference type="Proteomes" id="UP000293296">
    <property type="component" value="Chromosome"/>
</dbReference>
<dbReference type="PANTHER" id="PTHR43080">
    <property type="entry name" value="CBS DOMAIN-CONTAINING PROTEIN CBSX3, MITOCHONDRIAL"/>
    <property type="match status" value="1"/>
</dbReference>
<dbReference type="SMART" id="SM00116">
    <property type="entry name" value="CBS"/>
    <property type="match status" value="2"/>
</dbReference>
<dbReference type="InterPro" id="IPR046342">
    <property type="entry name" value="CBS_dom_sf"/>
</dbReference>
<dbReference type="Pfam" id="PF00571">
    <property type="entry name" value="CBS"/>
    <property type="match status" value="2"/>
</dbReference>
<dbReference type="RefSeq" id="WP_015860831.1">
    <property type="nucleotide sequence ID" value="NZ_CP026538.1"/>
</dbReference>
<evidence type="ECO:0000313" key="5">
    <source>
        <dbReference type="Proteomes" id="UP000293296"/>
    </source>
</evidence>
<keyword evidence="1 2" id="KW-0129">CBS domain</keyword>
<dbReference type="KEGG" id="dcb:C3Y92_10330"/>
<organism evidence="4 5">
    <name type="scientific">Solidesulfovibrio carbinolicus</name>
    <dbReference type="NCBI Taxonomy" id="296842"/>
    <lineage>
        <taxon>Bacteria</taxon>
        <taxon>Pseudomonadati</taxon>
        <taxon>Thermodesulfobacteriota</taxon>
        <taxon>Desulfovibrionia</taxon>
        <taxon>Desulfovibrionales</taxon>
        <taxon>Desulfovibrionaceae</taxon>
        <taxon>Solidesulfovibrio</taxon>
    </lineage>
</organism>
<dbReference type="EMBL" id="CP026538">
    <property type="protein sequence ID" value="QAZ67600.1"/>
    <property type="molecule type" value="Genomic_DNA"/>
</dbReference>
<gene>
    <name evidence="4" type="ORF">C3Y92_10330</name>
</gene>
<reference evidence="4 5" key="1">
    <citation type="submission" date="2018-02" db="EMBL/GenBank/DDBJ databases">
        <title>Genome sequence of Desulfovibrio carbinolicus DSM 3852.</title>
        <authorList>
            <person name="Wilbanks E."/>
            <person name="Skennerton C.T."/>
            <person name="Orphan V.J."/>
        </authorList>
    </citation>
    <scope>NUCLEOTIDE SEQUENCE [LARGE SCALE GENOMIC DNA]</scope>
    <source>
        <strain evidence="4 5">DSM 3852</strain>
    </source>
</reference>
<evidence type="ECO:0000313" key="4">
    <source>
        <dbReference type="EMBL" id="QAZ67600.1"/>
    </source>
</evidence>
<feature type="domain" description="CBS" evidence="3">
    <location>
        <begin position="8"/>
        <end position="64"/>
    </location>
</feature>
<dbReference type="PROSITE" id="PS51371">
    <property type="entry name" value="CBS"/>
    <property type="match status" value="2"/>
</dbReference>
<dbReference type="CDD" id="cd04584">
    <property type="entry name" value="CBS_pair_AcuB_like"/>
    <property type="match status" value="1"/>
</dbReference>
<keyword evidence="5" id="KW-1185">Reference proteome</keyword>
<evidence type="ECO:0000256" key="2">
    <source>
        <dbReference type="PROSITE-ProRule" id="PRU00703"/>
    </source>
</evidence>
<evidence type="ECO:0000259" key="3">
    <source>
        <dbReference type="PROSITE" id="PS51371"/>
    </source>
</evidence>
<evidence type="ECO:0000256" key="1">
    <source>
        <dbReference type="ARBA" id="ARBA00023122"/>
    </source>
</evidence>
<dbReference type="Gene3D" id="3.10.580.10">
    <property type="entry name" value="CBS-domain"/>
    <property type="match status" value="1"/>
</dbReference>
<dbReference type="InterPro" id="IPR000644">
    <property type="entry name" value="CBS_dom"/>
</dbReference>
<dbReference type="SUPFAM" id="SSF54631">
    <property type="entry name" value="CBS-domain pair"/>
    <property type="match status" value="1"/>
</dbReference>
<protein>
    <submittedName>
        <fullName evidence="4">CBS domain-containing protein</fullName>
    </submittedName>
</protein>
<proteinExistence type="predicted"/>